<organism evidence="3 4">
    <name type="scientific">Rarobacter faecitabidus</name>
    <dbReference type="NCBI Taxonomy" id="13243"/>
    <lineage>
        <taxon>Bacteria</taxon>
        <taxon>Bacillati</taxon>
        <taxon>Actinomycetota</taxon>
        <taxon>Actinomycetes</taxon>
        <taxon>Micrococcales</taxon>
        <taxon>Rarobacteraceae</taxon>
        <taxon>Rarobacter</taxon>
    </lineage>
</organism>
<proteinExistence type="predicted"/>
<keyword evidence="3" id="KW-0808">Transferase</keyword>
<dbReference type="RefSeq" id="WP_142118431.1">
    <property type="nucleotide sequence ID" value="NZ_BAAASV010000002.1"/>
</dbReference>
<dbReference type="OrthoDB" id="9767435at2"/>
<comment type="caution">
    <text evidence="3">The sequence shown here is derived from an EMBL/GenBank/DDBJ whole genome shotgun (WGS) entry which is preliminary data.</text>
</comment>
<dbReference type="Pfam" id="PF04230">
    <property type="entry name" value="PS_pyruv_trans"/>
    <property type="match status" value="1"/>
</dbReference>
<dbReference type="AlphaFoldDB" id="A0A542ZU68"/>
<gene>
    <name evidence="3" type="ORF">FB461_0380</name>
</gene>
<feature type="region of interest" description="Disordered" evidence="1">
    <location>
        <begin position="400"/>
        <end position="441"/>
    </location>
</feature>
<dbReference type="EMBL" id="VFOS01000001">
    <property type="protein sequence ID" value="TQL63901.1"/>
    <property type="molecule type" value="Genomic_DNA"/>
</dbReference>
<dbReference type="InterPro" id="IPR007345">
    <property type="entry name" value="Polysacch_pyruvyl_Trfase"/>
</dbReference>
<evidence type="ECO:0000259" key="2">
    <source>
        <dbReference type="Pfam" id="PF04230"/>
    </source>
</evidence>
<feature type="domain" description="Polysaccharide pyruvyl transferase" evidence="2">
    <location>
        <begin position="32"/>
        <end position="306"/>
    </location>
</feature>
<accession>A0A542ZU68</accession>
<evidence type="ECO:0000313" key="3">
    <source>
        <dbReference type="EMBL" id="TQL63901.1"/>
    </source>
</evidence>
<protein>
    <submittedName>
        <fullName evidence="3">Polysaccharide pyruvyl transferase</fullName>
    </submittedName>
</protein>
<name>A0A542ZU68_RARFA</name>
<keyword evidence="4" id="KW-1185">Reference proteome</keyword>
<dbReference type="GO" id="GO:0016740">
    <property type="term" value="F:transferase activity"/>
    <property type="evidence" value="ECO:0007669"/>
    <property type="project" value="UniProtKB-KW"/>
</dbReference>
<dbReference type="Proteomes" id="UP000315389">
    <property type="component" value="Unassembled WGS sequence"/>
</dbReference>
<feature type="compositionally biased region" description="Basic and acidic residues" evidence="1">
    <location>
        <begin position="406"/>
        <end position="416"/>
    </location>
</feature>
<evidence type="ECO:0000256" key="1">
    <source>
        <dbReference type="SAM" id="MobiDB-lite"/>
    </source>
</evidence>
<reference evidence="3 4" key="1">
    <citation type="submission" date="2019-06" db="EMBL/GenBank/DDBJ databases">
        <title>Sequencing the genomes of 1000 actinobacteria strains.</title>
        <authorList>
            <person name="Klenk H.-P."/>
        </authorList>
    </citation>
    <scope>NUCLEOTIDE SEQUENCE [LARGE SCALE GENOMIC DNA]</scope>
    <source>
        <strain evidence="3 4">DSM 4813</strain>
    </source>
</reference>
<evidence type="ECO:0000313" key="4">
    <source>
        <dbReference type="Proteomes" id="UP000315389"/>
    </source>
</evidence>
<sequence>MSQTRIALRGFRDPFKPVQAAQTYKRNLIGQNVGNLVFLQAAHRLLMRDDYDIRLTLKMRDASDAAWLDRNADHLVVPLANAFRPAFANRLEEMAQCIRKLKIPVTVLGVGAQATVSGKTSKIDPMSREVKSFVSAVLDHGPTIGVRGEFTRDYLISLGFSDSDVEVIGCPSIFHYGPDLPELRIPSAPFTSETPLAVNISPYVHSMGPILRSNQEHYRDLTYFGQDLHTLGLLLGGEYRGTGKHPDLPLTHDHPMLAGDQTVFCLDPRVWYEELAKREFSFGTRIHGNIAALLAGTPAVVLAHDSRTLELARYFDIPFAKIQKLDPGTLAQELFANADYTQYSAGHAERWNRFTTYMNAHGLKHAYQPGGTAEEFDAKIAAADFAPPVRLTEQALRKPISTQTSMERRAERKARLAELASRGANGEPADTPAASNRKPSIVARIRRKLAK</sequence>